<evidence type="ECO:0000256" key="1">
    <source>
        <dbReference type="SAM" id="MobiDB-lite"/>
    </source>
</evidence>
<dbReference type="InterPro" id="IPR012677">
    <property type="entry name" value="Nucleotide-bd_a/b_plait_sf"/>
</dbReference>
<evidence type="ECO:0000313" key="3">
    <source>
        <dbReference type="EMBL" id="QHT76418.1"/>
    </source>
</evidence>
<dbReference type="Pfam" id="PF00076">
    <property type="entry name" value="RRM_1"/>
    <property type="match status" value="1"/>
</dbReference>
<dbReference type="SMART" id="SM00360">
    <property type="entry name" value="RRM"/>
    <property type="match status" value="1"/>
</dbReference>
<dbReference type="InterPro" id="IPR035979">
    <property type="entry name" value="RBD_domain_sf"/>
</dbReference>
<dbReference type="PROSITE" id="PS50102">
    <property type="entry name" value="RRM"/>
    <property type="match status" value="1"/>
</dbReference>
<organism evidence="3">
    <name type="scientific">viral metagenome</name>
    <dbReference type="NCBI Taxonomy" id="1070528"/>
    <lineage>
        <taxon>unclassified sequences</taxon>
        <taxon>metagenomes</taxon>
        <taxon>organismal metagenomes</taxon>
    </lineage>
</organism>
<feature type="domain" description="RRM" evidence="2">
    <location>
        <begin position="61"/>
        <end position="135"/>
    </location>
</feature>
<dbReference type="AlphaFoldDB" id="A0A6C0H794"/>
<dbReference type="InterPro" id="IPR000504">
    <property type="entry name" value="RRM_dom"/>
</dbReference>
<proteinExistence type="predicted"/>
<name>A0A6C0H794_9ZZZZ</name>
<dbReference type="EMBL" id="MN739896">
    <property type="protein sequence ID" value="QHT76418.1"/>
    <property type="molecule type" value="Genomic_DNA"/>
</dbReference>
<protein>
    <recommendedName>
        <fullName evidence="2">RRM domain-containing protein</fullName>
    </recommendedName>
</protein>
<reference evidence="3" key="1">
    <citation type="journal article" date="2020" name="Nature">
        <title>Giant virus diversity and host interactions through global metagenomics.</title>
        <authorList>
            <person name="Schulz F."/>
            <person name="Roux S."/>
            <person name="Paez-Espino D."/>
            <person name="Jungbluth S."/>
            <person name="Walsh D.A."/>
            <person name="Denef V.J."/>
            <person name="McMahon K.D."/>
            <person name="Konstantinidis K.T."/>
            <person name="Eloe-Fadrosh E.A."/>
            <person name="Kyrpides N.C."/>
            <person name="Woyke T."/>
        </authorList>
    </citation>
    <scope>NUCLEOTIDE SEQUENCE</scope>
    <source>
        <strain evidence="3">GVMAG-M-3300023179-82</strain>
    </source>
</reference>
<dbReference type="SUPFAM" id="SSF54928">
    <property type="entry name" value="RNA-binding domain, RBD"/>
    <property type="match status" value="1"/>
</dbReference>
<evidence type="ECO:0000259" key="2">
    <source>
        <dbReference type="PROSITE" id="PS50102"/>
    </source>
</evidence>
<dbReference type="Gene3D" id="3.30.70.330">
    <property type="match status" value="1"/>
</dbReference>
<feature type="compositionally biased region" description="Low complexity" evidence="1">
    <location>
        <begin position="30"/>
        <end position="52"/>
    </location>
</feature>
<accession>A0A6C0H794</accession>
<dbReference type="GO" id="GO:0003723">
    <property type="term" value="F:RNA binding"/>
    <property type="evidence" value="ECO:0007669"/>
    <property type="project" value="InterPro"/>
</dbReference>
<feature type="region of interest" description="Disordered" evidence="1">
    <location>
        <begin position="28"/>
        <end position="55"/>
    </location>
</feature>
<sequence length="136" mass="15901">MLKCRKCSGLHLTIMCGKDTHISSVPLVINTNNDNNNNNNNKNNNNNNNNNKNKNKEYKKHTVKISNLPNNISNYEMMELTYDWGHIIKLKVINYTDTSVVYIDFKYKEESDYFIKALNKTPFEYMIIDVVYADPI</sequence>